<gene>
    <name evidence="2" type="ORF">SAMN05216249_107125</name>
</gene>
<dbReference type="AlphaFoldDB" id="A0A1I0XSA0"/>
<dbReference type="Pfam" id="PF16472">
    <property type="entry name" value="DUF5050"/>
    <property type="match status" value="1"/>
</dbReference>
<proteinExistence type="predicted"/>
<evidence type="ECO:0000313" key="3">
    <source>
        <dbReference type="Proteomes" id="UP000198838"/>
    </source>
</evidence>
<protein>
    <recommendedName>
        <fullName evidence="1">Prolow-density lipoprotein receptor-related protein 1-like beta-propeller domain-containing protein</fullName>
    </recommendedName>
</protein>
<dbReference type="RefSeq" id="WP_092871855.1">
    <property type="nucleotide sequence ID" value="NZ_FOJY01000007.1"/>
</dbReference>
<evidence type="ECO:0000313" key="2">
    <source>
        <dbReference type="EMBL" id="SFB03935.1"/>
    </source>
</evidence>
<accession>A0A1I0XSA0</accession>
<dbReference type="Proteomes" id="UP000198838">
    <property type="component" value="Unassembled WGS sequence"/>
</dbReference>
<dbReference type="InterPro" id="IPR032485">
    <property type="entry name" value="LRP1-like_beta_prop"/>
</dbReference>
<sequence length="352" mass="39820">MKKTLAIIISVLLVIALVLIGYQSYQSSLTVFNDDDANGNTSGNLNNLGLFCEYEGKVYFSNPDDKGRLYCMNPDESEPQKMSNDYATSINAYGNYVFYTIGLASNPDDENATKDSTNSFLGVSPKAANYLTRVDIKDGKNRLVLDDEPSMKAALIGNYIYYIHYESSTYSNLYKVKIDGEEQEKLNNEPINTAGAFKHILYTNTEGTYQKMLLWDTTQNSIKEIFDGDVYYCSSNNGTEIYYMDCDNGYGISKLDLTTNKVTKIVTDRIENFNLTNNYIYYQKNDPEVLCRCDLDGKNEIEIAKGYYQHINVTSQYIYFSDFSKRSSIGTIYHASVKRPQEVSVFSPGGPE</sequence>
<evidence type="ECO:0000259" key="1">
    <source>
        <dbReference type="Pfam" id="PF16472"/>
    </source>
</evidence>
<dbReference type="STRING" id="1120918.SAMN05216249_107125"/>
<keyword evidence="3" id="KW-1185">Reference proteome</keyword>
<reference evidence="2 3" key="1">
    <citation type="submission" date="2016-10" db="EMBL/GenBank/DDBJ databases">
        <authorList>
            <person name="de Groot N.N."/>
        </authorList>
    </citation>
    <scope>NUCLEOTIDE SEQUENCE [LARGE SCALE GENOMIC DNA]</scope>
    <source>
        <strain evidence="2 3">DSM 5522</strain>
    </source>
</reference>
<dbReference type="OrthoDB" id="1874702at2"/>
<feature type="domain" description="Prolow-density lipoprotein receptor-related protein 1-like beta-propeller" evidence="1">
    <location>
        <begin position="40"/>
        <end position="329"/>
    </location>
</feature>
<dbReference type="Gene3D" id="2.120.10.30">
    <property type="entry name" value="TolB, C-terminal domain"/>
    <property type="match status" value="1"/>
</dbReference>
<organism evidence="2 3">
    <name type="scientific">Acetitomaculum ruminis DSM 5522</name>
    <dbReference type="NCBI Taxonomy" id="1120918"/>
    <lineage>
        <taxon>Bacteria</taxon>
        <taxon>Bacillati</taxon>
        <taxon>Bacillota</taxon>
        <taxon>Clostridia</taxon>
        <taxon>Lachnospirales</taxon>
        <taxon>Lachnospiraceae</taxon>
        <taxon>Acetitomaculum</taxon>
    </lineage>
</organism>
<dbReference type="EMBL" id="FOJY01000007">
    <property type="protein sequence ID" value="SFB03935.1"/>
    <property type="molecule type" value="Genomic_DNA"/>
</dbReference>
<dbReference type="InterPro" id="IPR011042">
    <property type="entry name" value="6-blade_b-propeller_TolB-like"/>
</dbReference>
<name>A0A1I0XSA0_9FIRM</name>
<dbReference type="SUPFAM" id="SSF69304">
    <property type="entry name" value="Tricorn protease N-terminal domain"/>
    <property type="match status" value="1"/>
</dbReference>